<keyword evidence="3" id="KW-1185">Reference proteome</keyword>
<feature type="region of interest" description="Disordered" evidence="1">
    <location>
        <begin position="118"/>
        <end position="140"/>
    </location>
</feature>
<dbReference type="Proteomes" id="UP000829925">
    <property type="component" value="Chromosome"/>
</dbReference>
<evidence type="ECO:0000313" key="2">
    <source>
        <dbReference type="EMBL" id="UOR05616.1"/>
    </source>
</evidence>
<dbReference type="EMBL" id="CP095053">
    <property type="protein sequence ID" value="UOR05616.1"/>
    <property type="molecule type" value="Genomic_DNA"/>
</dbReference>
<accession>A0A8T9T0J4</accession>
<evidence type="ECO:0000256" key="1">
    <source>
        <dbReference type="SAM" id="MobiDB-lite"/>
    </source>
</evidence>
<name>A0A8T9T0J4_9BACT</name>
<sequence>MSFHKEPKNDTQHQNHLDGATKILNSDLQEEASRAGLDNTLQNWIQDIKDANNPEFHQIVTDLQDLKAHFGSGTLDKSIIKRLLNRLGENTVKAAVFAENPNTAERVTKLGEALLAASKGVQSNETTPAQDLAEDSAANK</sequence>
<gene>
    <name evidence="2" type="ORF">MUN82_00605</name>
</gene>
<reference evidence="2 3" key="1">
    <citation type="submission" date="2022-04" db="EMBL/GenBank/DDBJ databases">
        <title>Hymenobacter sp. isolated from the air.</title>
        <authorList>
            <person name="Won M."/>
            <person name="Lee C.-M."/>
            <person name="Woen H.-Y."/>
            <person name="Kwon S.-W."/>
        </authorList>
    </citation>
    <scope>NUCLEOTIDE SEQUENCE [LARGE SCALE GENOMIC DNA]</scope>
    <source>
        <strain evidence="3">5413 J-13</strain>
    </source>
</reference>
<dbReference type="AlphaFoldDB" id="A0A8T9T0J4"/>
<dbReference type="RefSeq" id="WP_245093929.1">
    <property type="nucleotide sequence ID" value="NZ_CP095053.1"/>
</dbReference>
<feature type="compositionally biased region" description="Polar residues" evidence="1">
    <location>
        <begin position="120"/>
        <end position="129"/>
    </location>
</feature>
<protein>
    <submittedName>
        <fullName evidence="2">Uncharacterized protein</fullName>
    </submittedName>
</protein>
<evidence type="ECO:0000313" key="3">
    <source>
        <dbReference type="Proteomes" id="UP000829925"/>
    </source>
</evidence>
<dbReference type="KEGG" id="haei:MUN82_00605"/>
<organism evidence="2 3">
    <name type="scientific">Hymenobacter aerilatus</name>
    <dbReference type="NCBI Taxonomy" id="2932251"/>
    <lineage>
        <taxon>Bacteria</taxon>
        <taxon>Pseudomonadati</taxon>
        <taxon>Bacteroidota</taxon>
        <taxon>Cytophagia</taxon>
        <taxon>Cytophagales</taxon>
        <taxon>Hymenobacteraceae</taxon>
        <taxon>Hymenobacter</taxon>
    </lineage>
</organism>
<proteinExistence type="predicted"/>